<dbReference type="GO" id="GO:0016197">
    <property type="term" value="P:endosomal transport"/>
    <property type="evidence" value="ECO:0007669"/>
    <property type="project" value="TreeGrafter"/>
</dbReference>
<keyword evidence="1" id="KW-0812">Transmembrane</keyword>
<proteinExistence type="predicted"/>
<dbReference type="InterPro" id="IPR053202">
    <property type="entry name" value="EGF_Rcpt_Signaling_Reg"/>
</dbReference>
<name>A0A1D2MNF2_ORCCI</name>
<dbReference type="Gene3D" id="3.40.50.150">
    <property type="entry name" value="Vaccinia Virus protein VP39"/>
    <property type="match status" value="1"/>
</dbReference>
<dbReference type="OrthoDB" id="6357215at2759"/>
<keyword evidence="1" id="KW-1133">Transmembrane helix</keyword>
<sequence>MQPNLSFYYVFRGLILVVFCVTILQCLYVYYPQTLLVNQYTAKLAVSDLNQLLTNDFPENVKMLDQDDPLLQKYIKLRHLTPPSKLPYNFTRGTYLNGHSQLISQLFRDKKNGTFIECGAYDGVAASNSLFFEIVLGWSGLLVECNPYTIPVLKMKRRKAWIADVCLSPEKNPKTLEFSNPTKWGPSARIGDPIDLKPWGLDTPWTKFEVEAMPLYAILSAINLTVIDYFTLDIEGAEYAILKTIPFDKITIKVIDMEITFYSPEVRSEITQFLKTKGYRLFKSIAEDRIYLHSSVSINEET</sequence>
<feature type="transmembrane region" description="Helical" evidence="1">
    <location>
        <begin position="7"/>
        <end position="31"/>
    </location>
</feature>
<dbReference type="GO" id="GO:0005886">
    <property type="term" value="C:plasma membrane"/>
    <property type="evidence" value="ECO:0007669"/>
    <property type="project" value="TreeGrafter"/>
</dbReference>
<feature type="domain" description="Methyltransferase FkbM" evidence="2">
    <location>
        <begin position="117"/>
        <end position="281"/>
    </location>
</feature>
<organism evidence="3 4">
    <name type="scientific">Orchesella cincta</name>
    <name type="common">Springtail</name>
    <name type="synonym">Podura cincta</name>
    <dbReference type="NCBI Taxonomy" id="48709"/>
    <lineage>
        <taxon>Eukaryota</taxon>
        <taxon>Metazoa</taxon>
        <taxon>Ecdysozoa</taxon>
        <taxon>Arthropoda</taxon>
        <taxon>Hexapoda</taxon>
        <taxon>Collembola</taxon>
        <taxon>Entomobryomorpha</taxon>
        <taxon>Entomobryoidea</taxon>
        <taxon>Orchesellidae</taxon>
        <taxon>Orchesellinae</taxon>
        <taxon>Orchesella</taxon>
    </lineage>
</organism>
<dbReference type="PANTHER" id="PTHR34009:SF2">
    <property type="entry name" value="PROTEIN STAR"/>
    <property type="match status" value="1"/>
</dbReference>
<evidence type="ECO:0000313" key="4">
    <source>
        <dbReference type="Proteomes" id="UP000094527"/>
    </source>
</evidence>
<comment type="caution">
    <text evidence="3">The sequence shown here is derived from an EMBL/GenBank/DDBJ whole genome shotgun (WGS) entry which is preliminary data.</text>
</comment>
<dbReference type="GO" id="GO:0006888">
    <property type="term" value="P:endoplasmic reticulum to Golgi vesicle-mediated transport"/>
    <property type="evidence" value="ECO:0007669"/>
    <property type="project" value="TreeGrafter"/>
</dbReference>
<dbReference type="PANTHER" id="PTHR34009">
    <property type="entry name" value="PROTEIN STAR"/>
    <property type="match status" value="1"/>
</dbReference>
<dbReference type="GO" id="GO:0005789">
    <property type="term" value="C:endoplasmic reticulum membrane"/>
    <property type="evidence" value="ECO:0007669"/>
    <property type="project" value="TreeGrafter"/>
</dbReference>
<dbReference type="InterPro" id="IPR006342">
    <property type="entry name" value="FkbM_mtfrase"/>
</dbReference>
<dbReference type="Proteomes" id="UP000094527">
    <property type="component" value="Unassembled WGS sequence"/>
</dbReference>
<dbReference type="InterPro" id="IPR029063">
    <property type="entry name" value="SAM-dependent_MTases_sf"/>
</dbReference>
<accession>A0A1D2MNF2</accession>
<reference evidence="3 4" key="1">
    <citation type="journal article" date="2016" name="Genome Biol. Evol.">
        <title>Gene Family Evolution Reflects Adaptation to Soil Environmental Stressors in the Genome of the Collembolan Orchesella cincta.</title>
        <authorList>
            <person name="Faddeeva-Vakhrusheva A."/>
            <person name="Derks M.F."/>
            <person name="Anvar S.Y."/>
            <person name="Agamennone V."/>
            <person name="Suring W."/>
            <person name="Smit S."/>
            <person name="van Straalen N.M."/>
            <person name="Roelofs D."/>
        </authorList>
    </citation>
    <scope>NUCLEOTIDE SEQUENCE [LARGE SCALE GENOMIC DNA]</scope>
    <source>
        <tissue evidence="3">Mixed pool</tissue>
    </source>
</reference>
<dbReference type="OMA" id="DTIPWDV"/>
<keyword evidence="4" id="KW-1185">Reference proteome</keyword>
<dbReference type="AlphaFoldDB" id="A0A1D2MNF2"/>
<evidence type="ECO:0000259" key="2">
    <source>
        <dbReference type="Pfam" id="PF05050"/>
    </source>
</evidence>
<dbReference type="Pfam" id="PF05050">
    <property type="entry name" value="Methyltransf_21"/>
    <property type="match status" value="1"/>
</dbReference>
<dbReference type="SUPFAM" id="SSF53335">
    <property type="entry name" value="S-adenosyl-L-methionine-dependent methyltransferases"/>
    <property type="match status" value="1"/>
</dbReference>
<keyword evidence="1" id="KW-0472">Membrane</keyword>
<dbReference type="GO" id="GO:0031902">
    <property type="term" value="C:late endosome membrane"/>
    <property type="evidence" value="ECO:0007669"/>
    <property type="project" value="TreeGrafter"/>
</dbReference>
<dbReference type="EMBL" id="LJIJ01000817">
    <property type="protein sequence ID" value="ODM94365.1"/>
    <property type="molecule type" value="Genomic_DNA"/>
</dbReference>
<gene>
    <name evidence="3" type="ORF">Ocin01_12316</name>
</gene>
<dbReference type="GO" id="GO:0005794">
    <property type="term" value="C:Golgi apparatus"/>
    <property type="evidence" value="ECO:0007669"/>
    <property type="project" value="TreeGrafter"/>
</dbReference>
<evidence type="ECO:0000313" key="3">
    <source>
        <dbReference type="EMBL" id="ODM94365.1"/>
    </source>
</evidence>
<evidence type="ECO:0000256" key="1">
    <source>
        <dbReference type="SAM" id="Phobius"/>
    </source>
</evidence>
<protein>
    <submittedName>
        <fullName evidence="3">Protein Star</fullName>
    </submittedName>
</protein>